<evidence type="ECO:0000313" key="2">
    <source>
        <dbReference type="EMBL" id="AYL96886.1"/>
    </source>
</evidence>
<name>A0A494VNB7_9SPHI</name>
<dbReference type="OrthoDB" id="1122028at2"/>
<dbReference type="InterPro" id="IPR036046">
    <property type="entry name" value="Acylphosphatase-like_dom_sf"/>
</dbReference>
<dbReference type="AlphaFoldDB" id="A0A494VNB7"/>
<dbReference type="Proteomes" id="UP000270046">
    <property type="component" value="Chromosome"/>
</dbReference>
<organism evidence="2 3">
    <name type="scientific">Mucilaginibacter celer</name>
    <dbReference type="NCBI Taxonomy" id="2305508"/>
    <lineage>
        <taxon>Bacteria</taxon>
        <taxon>Pseudomonadati</taxon>
        <taxon>Bacteroidota</taxon>
        <taxon>Sphingobacteriia</taxon>
        <taxon>Sphingobacteriales</taxon>
        <taxon>Sphingobacteriaceae</taxon>
        <taxon>Mucilaginibacter</taxon>
    </lineage>
</organism>
<protein>
    <submittedName>
        <fullName evidence="2">BLUF domain-containing protein</fullName>
    </submittedName>
</protein>
<evidence type="ECO:0000313" key="3">
    <source>
        <dbReference type="Proteomes" id="UP000270046"/>
    </source>
</evidence>
<feature type="domain" description="BLUF" evidence="1">
    <location>
        <begin position="1"/>
        <end position="92"/>
    </location>
</feature>
<dbReference type="SMART" id="SM01034">
    <property type="entry name" value="BLUF"/>
    <property type="match status" value="1"/>
</dbReference>
<sequence length="140" mass="15820">MEYLVYVSTAKKMMTDEELLELLTQAREKNAIHGITGLLLYGEGTFMQALEGEKDDLEKIFAAIELDIRHRNIIKLITGKITERVFPNWTMAFSSVDAETLATIEGYLNPTSKNFVGDSKHPTIIMLKTFVDTNKLSVSF</sequence>
<keyword evidence="3" id="KW-1185">Reference proteome</keyword>
<dbReference type="GO" id="GO:0071949">
    <property type="term" value="F:FAD binding"/>
    <property type="evidence" value="ECO:0007669"/>
    <property type="project" value="InterPro"/>
</dbReference>
<gene>
    <name evidence="2" type="ORF">HYN43_016940</name>
</gene>
<proteinExistence type="predicted"/>
<dbReference type="EMBL" id="CP032869">
    <property type="protein sequence ID" value="AYL96886.1"/>
    <property type="molecule type" value="Genomic_DNA"/>
</dbReference>
<dbReference type="InterPro" id="IPR007024">
    <property type="entry name" value="BLUF_domain"/>
</dbReference>
<evidence type="ECO:0000259" key="1">
    <source>
        <dbReference type="PROSITE" id="PS50925"/>
    </source>
</evidence>
<dbReference type="RefSeq" id="WP_119410473.1">
    <property type="nucleotide sequence ID" value="NZ_CP032869.1"/>
</dbReference>
<dbReference type="Gene3D" id="3.30.70.100">
    <property type="match status" value="1"/>
</dbReference>
<accession>A0A494VNB7</accession>
<dbReference type="PROSITE" id="PS50925">
    <property type="entry name" value="BLUF"/>
    <property type="match status" value="1"/>
</dbReference>
<dbReference type="Pfam" id="PF04940">
    <property type="entry name" value="BLUF"/>
    <property type="match status" value="1"/>
</dbReference>
<dbReference type="GO" id="GO:0009882">
    <property type="term" value="F:blue light photoreceptor activity"/>
    <property type="evidence" value="ECO:0007669"/>
    <property type="project" value="InterPro"/>
</dbReference>
<reference evidence="2 3" key="1">
    <citation type="submission" date="2018-10" db="EMBL/GenBank/DDBJ databases">
        <title>Genome sequencing of Mucilaginibacter sp. HYN0043.</title>
        <authorList>
            <person name="Kim M."/>
            <person name="Yi H."/>
        </authorList>
    </citation>
    <scope>NUCLEOTIDE SEQUENCE [LARGE SCALE GENOMIC DNA]</scope>
    <source>
        <strain evidence="2 3">HYN0043</strain>
    </source>
</reference>
<dbReference type="SUPFAM" id="SSF54975">
    <property type="entry name" value="Acylphosphatase/BLUF domain-like"/>
    <property type="match status" value="1"/>
</dbReference>
<dbReference type="KEGG" id="muh:HYN43_016940"/>